<keyword evidence="3" id="KW-1185">Reference proteome</keyword>
<gene>
    <name evidence="2" type="ORF">ACFPN9_27615</name>
</gene>
<evidence type="ECO:0000256" key="1">
    <source>
        <dbReference type="SAM" id="MobiDB-lite"/>
    </source>
</evidence>
<comment type="caution">
    <text evidence="2">The sequence shown here is derived from an EMBL/GenBank/DDBJ whole genome shotgun (WGS) entry which is preliminary data.</text>
</comment>
<proteinExistence type="predicted"/>
<evidence type="ECO:0000313" key="3">
    <source>
        <dbReference type="Proteomes" id="UP001596060"/>
    </source>
</evidence>
<sequence length="62" mass="6661">MRLDIKEYVAIGLIAVMMLSPLAAAMFAADEPELQHKARTDLIQPDPTKPPTGAPPPPAPQQ</sequence>
<dbReference type="Proteomes" id="UP001596060">
    <property type="component" value="Unassembled WGS sequence"/>
</dbReference>
<dbReference type="EMBL" id="JBHSLU010000127">
    <property type="protein sequence ID" value="MFC5509006.1"/>
    <property type="molecule type" value="Genomic_DNA"/>
</dbReference>
<organism evidence="2 3">
    <name type="scientific">Bosea massiliensis</name>
    <dbReference type="NCBI Taxonomy" id="151419"/>
    <lineage>
        <taxon>Bacteria</taxon>
        <taxon>Pseudomonadati</taxon>
        <taxon>Pseudomonadota</taxon>
        <taxon>Alphaproteobacteria</taxon>
        <taxon>Hyphomicrobiales</taxon>
        <taxon>Boseaceae</taxon>
        <taxon>Bosea</taxon>
    </lineage>
</organism>
<accession>A0ABW0PAB9</accession>
<feature type="region of interest" description="Disordered" evidence="1">
    <location>
        <begin position="35"/>
        <end position="62"/>
    </location>
</feature>
<reference evidence="3" key="1">
    <citation type="journal article" date="2019" name="Int. J. Syst. Evol. Microbiol.">
        <title>The Global Catalogue of Microorganisms (GCM) 10K type strain sequencing project: providing services to taxonomists for standard genome sequencing and annotation.</title>
        <authorList>
            <consortium name="The Broad Institute Genomics Platform"/>
            <consortium name="The Broad Institute Genome Sequencing Center for Infectious Disease"/>
            <person name="Wu L."/>
            <person name="Ma J."/>
        </authorList>
    </citation>
    <scope>NUCLEOTIDE SEQUENCE [LARGE SCALE GENOMIC DNA]</scope>
    <source>
        <strain evidence="3">CCUG 43117</strain>
    </source>
</reference>
<feature type="compositionally biased region" description="Pro residues" evidence="1">
    <location>
        <begin position="47"/>
        <end position="62"/>
    </location>
</feature>
<dbReference type="RefSeq" id="WP_066723101.1">
    <property type="nucleotide sequence ID" value="NZ_JBHSLU010000127.1"/>
</dbReference>
<name>A0ABW0PAB9_9HYPH</name>
<evidence type="ECO:0000313" key="2">
    <source>
        <dbReference type="EMBL" id="MFC5509006.1"/>
    </source>
</evidence>
<protein>
    <submittedName>
        <fullName evidence="2">Uncharacterized protein</fullName>
    </submittedName>
</protein>